<keyword evidence="3" id="KW-0547">Nucleotide-binding</keyword>
<keyword evidence="3" id="KW-0067">ATP-binding</keyword>
<dbReference type="Gene3D" id="3.30.565.10">
    <property type="entry name" value="Histidine kinase-like ATPase, C-terminal domain"/>
    <property type="match status" value="1"/>
</dbReference>
<comment type="caution">
    <text evidence="3">The sequence shown here is derived from an EMBL/GenBank/DDBJ whole genome shotgun (WGS) entry which is preliminary data.</text>
</comment>
<dbReference type="CDD" id="cd16936">
    <property type="entry name" value="HATPase_RsbW-like"/>
    <property type="match status" value="1"/>
</dbReference>
<dbReference type="OrthoDB" id="3211521at2"/>
<dbReference type="EMBL" id="VJZC01000122">
    <property type="protein sequence ID" value="MPY59153.1"/>
    <property type="molecule type" value="Genomic_DNA"/>
</dbReference>
<dbReference type="RefSeq" id="WP_152772664.1">
    <property type="nucleotide sequence ID" value="NZ_VJZC01000122.1"/>
</dbReference>
<dbReference type="InterPro" id="IPR050267">
    <property type="entry name" value="Anti-sigma-factor_SerPK"/>
</dbReference>
<evidence type="ECO:0000259" key="2">
    <source>
        <dbReference type="Pfam" id="PF13581"/>
    </source>
</evidence>
<evidence type="ECO:0000256" key="1">
    <source>
        <dbReference type="ARBA" id="ARBA00022527"/>
    </source>
</evidence>
<dbReference type="AlphaFoldDB" id="A0A5N8XI44"/>
<dbReference type="PANTHER" id="PTHR35526:SF3">
    <property type="entry name" value="ANTI-SIGMA-F FACTOR RSBW"/>
    <property type="match status" value="1"/>
</dbReference>
<protein>
    <submittedName>
        <fullName evidence="3">ATP-binding protein</fullName>
    </submittedName>
</protein>
<proteinExistence type="predicted"/>
<dbReference type="SUPFAM" id="SSF55874">
    <property type="entry name" value="ATPase domain of HSP90 chaperone/DNA topoisomerase II/histidine kinase"/>
    <property type="match status" value="1"/>
</dbReference>
<keyword evidence="1" id="KW-0418">Kinase</keyword>
<dbReference type="Pfam" id="PF13581">
    <property type="entry name" value="HATPase_c_2"/>
    <property type="match status" value="1"/>
</dbReference>
<keyword evidence="1" id="KW-0808">Transferase</keyword>
<dbReference type="GO" id="GO:0005524">
    <property type="term" value="F:ATP binding"/>
    <property type="evidence" value="ECO:0007669"/>
    <property type="project" value="UniProtKB-KW"/>
</dbReference>
<name>A0A5N8XI44_9ACTN</name>
<dbReference type="PANTHER" id="PTHR35526">
    <property type="entry name" value="ANTI-SIGMA-F FACTOR RSBW-RELATED"/>
    <property type="match status" value="1"/>
</dbReference>
<dbReference type="InterPro" id="IPR036890">
    <property type="entry name" value="HATPase_C_sf"/>
</dbReference>
<organism evidence="3 4">
    <name type="scientific">Streptomyces spongiae</name>
    <dbReference type="NCBI Taxonomy" id="565072"/>
    <lineage>
        <taxon>Bacteria</taxon>
        <taxon>Bacillati</taxon>
        <taxon>Actinomycetota</taxon>
        <taxon>Actinomycetes</taxon>
        <taxon>Kitasatosporales</taxon>
        <taxon>Streptomycetaceae</taxon>
        <taxon>Streptomyces</taxon>
    </lineage>
</organism>
<evidence type="ECO:0000313" key="4">
    <source>
        <dbReference type="Proteomes" id="UP000400924"/>
    </source>
</evidence>
<accession>A0A5N8XI44</accession>
<dbReference type="InterPro" id="IPR003594">
    <property type="entry name" value="HATPase_dom"/>
</dbReference>
<dbReference type="GO" id="GO:0004674">
    <property type="term" value="F:protein serine/threonine kinase activity"/>
    <property type="evidence" value="ECO:0007669"/>
    <property type="project" value="UniProtKB-KW"/>
</dbReference>
<keyword evidence="1" id="KW-0723">Serine/threonine-protein kinase</keyword>
<evidence type="ECO:0000313" key="3">
    <source>
        <dbReference type="EMBL" id="MPY59153.1"/>
    </source>
</evidence>
<reference evidence="3 4" key="1">
    <citation type="submission" date="2019-07" db="EMBL/GenBank/DDBJ databases">
        <title>New species of Amycolatopsis and Streptomyces.</title>
        <authorList>
            <person name="Duangmal K."/>
            <person name="Teo W.F.A."/>
            <person name="Lipun K."/>
        </authorList>
    </citation>
    <scope>NUCLEOTIDE SEQUENCE [LARGE SCALE GENOMIC DNA]</scope>
    <source>
        <strain evidence="3 4">NBRC 106415</strain>
    </source>
</reference>
<gene>
    <name evidence="3" type="ORF">FNH08_18885</name>
</gene>
<feature type="domain" description="Histidine kinase/HSP90-like ATPase" evidence="2">
    <location>
        <begin position="17"/>
        <end position="125"/>
    </location>
</feature>
<keyword evidence="4" id="KW-1185">Reference proteome</keyword>
<dbReference type="Proteomes" id="UP000400924">
    <property type="component" value="Unassembled WGS sequence"/>
</dbReference>
<sequence length="223" mass="24067">MTCTVGVTRKPWSLPFVAEAQEVASLRRVMRLHLGLWGLHGVIDDAQLCLSELVSNVIRHVGVGTPATLVVSISGTRLRVEVHDPDTRALPTLVDAETNSETGRGMALIDAITDRWGVQLQAEKKVTWCELATELPAADGHCGGLRVTRAEALLSVYGHERVLLPKPARSGALSVAVAEEAAIDMIADVLHWLRAHGCDADEALDRAQTHYEAEISEADGSEK</sequence>